<gene>
    <name evidence="2" type="ORF">BN851_0098400</name>
</gene>
<comment type="caution">
    <text evidence="2">The sequence shown here is derived from an EMBL/GenBank/DDBJ whole genome shotgun (WGS) entry which is preliminary data.</text>
</comment>
<protein>
    <submittedName>
        <fullName evidence="2">WGS project CBMG000000000 data, contig CS5907-c002002</fullName>
    </submittedName>
</protein>
<sequence length="191" mass="21274">MTKPDEKWTEDTTEGNPVCEPKCPEKGTRFVKDDNKETEPAICECIEDSEKLNSNGQCEPKREKAEEKWTEDTADGPVCKSKCPEKGTAFVKDGESKSDPPVCKCIADEETLDDNGKCVLKCDKPEEKWTEDDKNGNAVCAKKCNKEDEKWTGDNDNDDKTPICEPKCPKTGQKWVKDGENEDDAPVCGCV</sequence>
<name>A0A090MDJ2_9HYPO</name>
<feature type="region of interest" description="Disordered" evidence="1">
    <location>
        <begin position="52"/>
        <end position="76"/>
    </location>
</feature>
<feature type="compositionally biased region" description="Basic and acidic residues" evidence="1">
    <location>
        <begin position="59"/>
        <end position="71"/>
    </location>
</feature>
<reference evidence="2" key="1">
    <citation type="submission" date="2013-05" db="EMBL/GenBank/DDBJ databases">
        <title>Draft genome sequences of six wheat associated Fusarium spp. isolates.</title>
        <authorList>
            <person name="Moolhuijzen P.M."/>
            <person name="Manners J.M."/>
            <person name="Wilcox S."/>
            <person name="Bellgard M.I."/>
            <person name="Gardiner D.M."/>
        </authorList>
    </citation>
    <scope>NUCLEOTIDE SEQUENCE</scope>
    <source>
        <strain evidence="2">CS5907</strain>
    </source>
</reference>
<accession>A0A090MDJ2</accession>
<dbReference type="EMBL" id="CBMG010001996">
    <property type="protein sequence ID" value="CEG03730.1"/>
    <property type="molecule type" value="Genomic_DNA"/>
</dbReference>
<dbReference type="AlphaFoldDB" id="A0A090MDJ2"/>
<evidence type="ECO:0000313" key="2">
    <source>
        <dbReference type="EMBL" id="CEG03730.1"/>
    </source>
</evidence>
<evidence type="ECO:0000256" key="1">
    <source>
        <dbReference type="SAM" id="MobiDB-lite"/>
    </source>
</evidence>
<organism evidence="2">
    <name type="scientific">Fusarium acuminatum CS5907</name>
    <dbReference type="NCBI Taxonomy" id="1318461"/>
    <lineage>
        <taxon>Eukaryota</taxon>
        <taxon>Fungi</taxon>
        <taxon>Dikarya</taxon>
        <taxon>Ascomycota</taxon>
        <taxon>Pezizomycotina</taxon>
        <taxon>Sordariomycetes</taxon>
        <taxon>Hypocreomycetidae</taxon>
        <taxon>Hypocreales</taxon>
        <taxon>Nectriaceae</taxon>
        <taxon>Fusarium</taxon>
        <taxon>Fusarium tricinctum species complex</taxon>
    </lineage>
</organism>
<proteinExistence type="predicted"/>